<organism evidence="1 2">
    <name type="scientific">Haemonchus contortus</name>
    <name type="common">Barber pole worm</name>
    <dbReference type="NCBI Taxonomy" id="6289"/>
    <lineage>
        <taxon>Eukaryota</taxon>
        <taxon>Metazoa</taxon>
        <taxon>Ecdysozoa</taxon>
        <taxon>Nematoda</taxon>
        <taxon>Chromadorea</taxon>
        <taxon>Rhabditida</taxon>
        <taxon>Rhabditina</taxon>
        <taxon>Rhabditomorpha</taxon>
        <taxon>Strongyloidea</taxon>
        <taxon>Trichostrongylidae</taxon>
        <taxon>Haemonchus</taxon>
    </lineage>
</organism>
<dbReference type="OrthoDB" id="5897510at2759"/>
<proteinExistence type="predicted"/>
<dbReference type="WBParaSite" id="HCON_00111970-00001">
    <property type="protein sequence ID" value="HCON_00111970-00001"/>
    <property type="gene ID" value="HCON_00111970"/>
</dbReference>
<protein>
    <submittedName>
        <fullName evidence="2">DUF4198 domain-containing protein</fullName>
    </submittedName>
</protein>
<dbReference type="AlphaFoldDB" id="A0A7I4YMC2"/>
<dbReference type="OMA" id="GFFMEAV"/>
<evidence type="ECO:0000313" key="2">
    <source>
        <dbReference type="WBParaSite" id="HCON_00111970-00001"/>
    </source>
</evidence>
<name>A0A7I4YMC2_HAECO</name>
<reference evidence="2" key="1">
    <citation type="submission" date="2020-12" db="UniProtKB">
        <authorList>
            <consortium name="WormBaseParasite"/>
        </authorList>
    </citation>
    <scope>IDENTIFICATION</scope>
    <source>
        <strain evidence="2">MHco3</strain>
    </source>
</reference>
<dbReference type="Proteomes" id="UP000025227">
    <property type="component" value="Unplaced"/>
</dbReference>
<evidence type="ECO:0000313" key="1">
    <source>
        <dbReference type="Proteomes" id="UP000025227"/>
    </source>
</evidence>
<keyword evidence="1" id="KW-1185">Reference proteome</keyword>
<sequence length="96" mass="11348">MPWLRPRNRRSRPDTLCDVVMTVLPVQLLTGSEQQDGVSAMIRLSGFFMEAVDEKNALPHVLRASTVHWSTVTLDRDEWRRFWRPLEKIDDQRDDR</sequence>
<accession>A0A7I4YMC2</accession>